<dbReference type="Proteomes" id="UP001374584">
    <property type="component" value="Unassembled WGS sequence"/>
</dbReference>
<accession>A0AAN9RKQ8</accession>
<reference evidence="7 8" key="1">
    <citation type="submission" date="2024-01" db="EMBL/GenBank/DDBJ databases">
        <title>The genomes of 5 underutilized Papilionoideae crops provide insights into root nodulation and disease resistanc.</title>
        <authorList>
            <person name="Jiang F."/>
        </authorList>
    </citation>
    <scope>NUCLEOTIDE SEQUENCE [LARGE SCALE GENOMIC DNA]</scope>
    <source>
        <strain evidence="7">JINMINGXINNONG_FW02</strain>
        <tissue evidence="7">Leaves</tissue>
    </source>
</reference>
<gene>
    <name evidence="7" type="ORF">VNO80_08355</name>
</gene>
<dbReference type="Gene3D" id="2.60.40.150">
    <property type="entry name" value="C2 domain"/>
    <property type="match status" value="1"/>
</dbReference>
<protein>
    <recommendedName>
        <fullName evidence="6">C2 domain-containing protein</fullName>
    </recommendedName>
</protein>
<dbReference type="Pfam" id="PF08372">
    <property type="entry name" value="PRT_C"/>
    <property type="match status" value="1"/>
</dbReference>
<evidence type="ECO:0000313" key="7">
    <source>
        <dbReference type="EMBL" id="KAK7374912.1"/>
    </source>
</evidence>
<sequence length="213" mass="23999">MRDGHGSTDAYCVAKYGKKCVRTRTIVDTHSPKLNEQYTWEVYGPCSVITLGVFDNCHLGGGEKATASTAARDSRIGKFPPHMDTKLSWAEAVHPDELDEEFDTFPTSTPQDVVRMRYDKLRSVAGRIQTVVADIPTQGERFHSLLSWRDTRATSLFVVFSLCSAVVLYATPPKVVAMVTSVYYLRHPKFRSKLPYVLINFFKKLPARTDSML</sequence>
<evidence type="ECO:0000256" key="1">
    <source>
        <dbReference type="ARBA" id="ARBA00004141"/>
    </source>
</evidence>
<evidence type="ECO:0000256" key="3">
    <source>
        <dbReference type="ARBA" id="ARBA00022737"/>
    </source>
</evidence>
<dbReference type="PANTHER" id="PTHR31425">
    <property type="entry name" value="PHOSPHORIBOSYLANTHRANILATE TRANSFERASE ISOFORM 1"/>
    <property type="match status" value="1"/>
</dbReference>
<comment type="subcellular location">
    <subcellularLocation>
        <location evidence="1">Membrane</location>
        <topology evidence="1">Multi-pass membrane protein</topology>
    </subcellularLocation>
</comment>
<dbReference type="PANTHER" id="PTHR31425:SF46">
    <property type="entry name" value="CALCIUM-DEPENDENT LIPID-BINDING (CALB DOMAIN) FAMILY PROTEIN"/>
    <property type="match status" value="1"/>
</dbReference>
<keyword evidence="2" id="KW-0812">Transmembrane</keyword>
<name>A0AAN9RKQ8_PHACN</name>
<evidence type="ECO:0000256" key="5">
    <source>
        <dbReference type="ARBA" id="ARBA00023136"/>
    </source>
</evidence>
<dbReference type="AlphaFoldDB" id="A0AAN9RKQ8"/>
<evidence type="ECO:0000313" key="8">
    <source>
        <dbReference type="Proteomes" id="UP001374584"/>
    </source>
</evidence>
<dbReference type="InterPro" id="IPR013583">
    <property type="entry name" value="MCTP_C"/>
</dbReference>
<keyword evidence="3" id="KW-0677">Repeat</keyword>
<comment type="caution">
    <text evidence="7">The sequence shown here is derived from an EMBL/GenBank/DDBJ whole genome shotgun (WGS) entry which is preliminary data.</text>
</comment>
<keyword evidence="4" id="KW-1133">Transmembrane helix</keyword>
<dbReference type="InterPro" id="IPR000008">
    <property type="entry name" value="C2_dom"/>
</dbReference>
<dbReference type="EMBL" id="JAYMYR010000003">
    <property type="protein sequence ID" value="KAK7374912.1"/>
    <property type="molecule type" value="Genomic_DNA"/>
</dbReference>
<dbReference type="GO" id="GO:0016020">
    <property type="term" value="C:membrane"/>
    <property type="evidence" value="ECO:0007669"/>
    <property type="project" value="UniProtKB-SubCell"/>
</dbReference>
<keyword evidence="8" id="KW-1185">Reference proteome</keyword>
<dbReference type="InterPro" id="IPR047259">
    <property type="entry name" value="QUIRKY-like"/>
</dbReference>
<dbReference type="PROSITE" id="PS50004">
    <property type="entry name" value="C2"/>
    <property type="match status" value="1"/>
</dbReference>
<dbReference type="InterPro" id="IPR035892">
    <property type="entry name" value="C2_domain_sf"/>
</dbReference>
<feature type="domain" description="C2" evidence="6">
    <location>
        <begin position="1"/>
        <end position="102"/>
    </location>
</feature>
<dbReference type="Pfam" id="PF00168">
    <property type="entry name" value="C2"/>
    <property type="match status" value="1"/>
</dbReference>
<keyword evidence="5" id="KW-0472">Membrane</keyword>
<organism evidence="7 8">
    <name type="scientific">Phaseolus coccineus</name>
    <name type="common">Scarlet runner bean</name>
    <name type="synonym">Phaseolus multiflorus</name>
    <dbReference type="NCBI Taxonomy" id="3886"/>
    <lineage>
        <taxon>Eukaryota</taxon>
        <taxon>Viridiplantae</taxon>
        <taxon>Streptophyta</taxon>
        <taxon>Embryophyta</taxon>
        <taxon>Tracheophyta</taxon>
        <taxon>Spermatophyta</taxon>
        <taxon>Magnoliopsida</taxon>
        <taxon>eudicotyledons</taxon>
        <taxon>Gunneridae</taxon>
        <taxon>Pentapetalae</taxon>
        <taxon>rosids</taxon>
        <taxon>fabids</taxon>
        <taxon>Fabales</taxon>
        <taxon>Fabaceae</taxon>
        <taxon>Papilionoideae</taxon>
        <taxon>50 kb inversion clade</taxon>
        <taxon>NPAAA clade</taxon>
        <taxon>indigoferoid/millettioid clade</taxon>
        <taxon>Phaseoleae</taxon>
        <taxon>Phaseolus</taxon>
    </lineage>
</organism>
<evidence type="ECO:0000256" key="2">
    <source>
        <dbReference type="ARBA" id="ARBA00022692"/>
    </source>
</evidence>
<dbReference type="SUPFAM" id="SSF49562">
    <property type="entry name" value="C2 domain (Calcium/lipid-binding domain, CaLB)"/>
    <property type="match status" value="1"/>
</dbReference>
<evidence type="ECO:0000259" key="6">
    <source>
        <dbReference type="PROSITE" id="PS50004"/>
    </source>
</evidence>
<evidence type="ECO:0000256" key="4">
    <source>
        <dbReference type="ARBA" id="ARBA00022989"/>
    </source>
</evidence>
<proteinExistence type="predicted"/>